<keyword evidence="5" id="KW-0677">Repeat</keyword>
<dbReference type="PROSITE" id="PS51450">
    <property type="entry name" value="LRR"/>
    <property type="match status" value="1"/>
</dbReference>
<dbReference type="AlphaFoldDB" id="A0A7J6UZX1"/>
<keyword evidence="4" id="KW-0732">Signal</keyword>
<dbReference type="PANTHER" id="PTHR48058">
    <property type="entry name" value="LRR RECEPTOR-LIKE SERINE/THREONINE-PROTEIN KINASE FLS2-RELATED"/>
    <property type="match status" value="1"/>
</dbReference>
<gene>
    <name evidence="9" type="ORF">FRX31_032391</name>
</gene>
<feature type="domain" description="Leucine-rich repeat-containing N-terminal plant-type" evidence="8">
    <location>
        <begin position="13"/>
        <end position="46"/>
    </location>
</feature>
<dbReference type="SUPFAM" id="SSF52058">
    <property type="entry name" value="L domain-like"/>
    <property type="match status" value="1"/>
</dbReference>
<dbReference type="PRINTS" id="PR00019">
    <property type="entry name" value="LEURICHRPT"/>
</dbReference>
<sequence length="154" mass="16725">AHVLNSQNQTCNSDDLEALRDIQKGLKSGTDSWATADCCSWFGIICKSSSSVGLVSSKRVVGLELGSRKLNGSLPSSFLRLNQLRYLNLSRNFLSGDLPINLFVLQNLEVLDLSDNDFSGIFPGNISLPSIQFLDVSQNSLHGTITPSMCNQST</sequence>
<dbReference type="FunFam" id="3.80.10.10:FF:000129">
    <property type="entry name" value="Leucine-rich repeat receptor-like kinase"/>
    <property type="match status" value="1"/>
</dbReference>
<evidence type="ECO:0000256" key="1">
    <source>
        <dbReference type="ARBA" id="ARBA00004167"/>
    </source>
</evidence>
<evidence type="ECO:0000256" key="4">
    <source>
        <dbReference type="ARBA" id="ARBA00022729"/>
    </source>
</evidence>
<dbReference type="OrthoDB" id="1730181at2759"/>
<dbReference type="InterPro" id="IPR001611">
    <property type="entry name" value="Leu-rich_rpt"/>
</dbReference>
<proteinExistence type="predicted"/>
<keyword evidence="10" id="KW-1185">Reference proteome</keyword>
<dbReference type="Gene3D" id="3.80.10.10">
    <property type="entry name" value="Ribonuclease Inhibitor"/>
    <property type="match status" value="1"/>
</dbReference>
<dbReference type="Pfam" id="PF08263">
    <property type="entry name" value="LRRNT_2"/>
    <property type="match status" value="1"/>
</dbReference>
<comment type="subcellular location">
    <subcellularLocation>
        <location evidence="1">Membrane</location>
        <topology evidence="1">Single-pass membrane protein</topology>
    </subcellularLocation>
</comment>
<accession>A0A7J6UZX1</accession>
<evidence type="ECO:0000256" key="5">
    <source>
        <dbReference type="ARBA" id="ARBA00022737"/>
    </source>
</evidence>
<evidence type="ECO:0000256" key="3">
    <source>
        <dbReference type="ARBA" id="ARBA00022692"/>
    </source>
</evidence>
<keyword evidence="2" id="KW-0433">Leucine-rich repeat</keyword>
<dbReference type="Pfam" id="PF00560">
    <property type="entry name" value="LRR_1"/>
    <property type="match status" value="3"/>
</dbReference>
<keyword evidence="7" id="KW-0472">Membrane</keyword>
<keyword evidence="6" id="KW-1133">Transmembrane helix</keyword>
<feature type="non-terminal residue" evidence="9">
    <location>
        <position position="1"/>
    </location>
</feature>
<evidence type="ECO:0000313" key="10">
    <source>
        <dbReference type="Proteomes" id="UP000554482"/>
    </source>
</evidence>
<dbReference type="GO" id="GO:0016020">
    <property type="term" value="C:membrane"/>
    <property type="evidence" value="ECO:0007669"/>
    <property type="project" value="UniProtKB-SubCell"/>
</dbReference>
<evidence type="ECO:0000256" key="2">
    <source>
        <dbReference type="ARBA" id="ARBA00022614"/>
    </source>
</evidence>
<evidence type="ECO:0000256" key="7">
    <source>
        <dbReference type="ARBA" id="ARBA00023136"/>
    </source>
</evidence>
<keyword evidence="3" id="KW-0812">Transmembrane</keyword>
<keyword evidence="9" id="KW-0675">Receptor</keyword>
<comment type="caution">
    <text evidence="9">The sequence shown here is derived from an EMBL/GenBank/DDBJ whole genome shotgun (WGS) entry which is preliminary data.</text>
</comment>
<evidence type="ECO:0000259" key="8">
    <source>
        <dbReference type="Pfam" id="PF08263"/>
    </source>
</evidence>
<dbReference type="EMBL" id="JABWDY010040572">
    <property type="protein sequence ID" value="KAF5178021.1"/>
    <property type="molecule type" value="Genomic_DNA"/>
</dbReference>
<dbReference type="Proteomes" id="UP000554482">
    <property type="component" value="Unassembled WGS sequence"/>
</dbReference>
<dbReference type="InterPro" id="IPR013210">
    <property type="entry name" value="LRR_N_plant-typ"/>
</dbReference>
<reference evidence="9 10" key="1">
    <citation type="submission" date="2020-06" db="EMBL/GenBank/DDBJ databases">
        <title>Transcriptomic and genomic resources for Thalictrum thalictroides and T. hernandezii: Facilitating candidate gene discovery in an emerging model plant lineage.</title>
        <authorList>
            <person name="Arias T."/>
            <person name="Riano-Pachon D.M."/>
            <person name="Di Stilio V.S."/>
        </authorList>
    </citation>
    <scope>NUCLEOTIDE SEQUENCE [LARGE SCALE GENOMIC DNA]</scope>
    <source>
        <strain evidence="10">cv. WT478/WT964</strain>
        <tissue evidence="9">Leaves</tissue>
    </source>
</reference>
<organism evidence="9 10">
    <name type="scientific">Thalictrum thalictroides</name>
    <name type="common">Rue-anemone</name>
    <name type="synonym">Anemone thalictroides</name>
    <dbReference type="NCBI Taxonomy" id="46969"/>
    <lineage>
        <taxon>Eukaryota</taxon>
        <taxon>Viridiplantae</taxon>
        <taxon>Streptophyta</taxon>
        <taxon>Embryophyta</taxon>
        <taxon>Tracheophyta</taxon>
        <taxon>Spermatophyta</taxon>
        <taxon>Magnoliopsida</taxon>
        <taxon>Ranunculales</taxon>
        <taxon>Ranunculaceae</taxon>
        <taxon>Thalictroideae</taxon>
        <taxon>Thalictrum</taxon>
    </lineage>
</organism>
<protein>
    <submittedName>
        <fullName evidence="9">Phytosulfokine receptor</fullName>
    </submittedName>
</protein>
<evidence type="ECO:0000256" key="6">
    <source>
        <dbReference type="ARBA" id="ARBA00022989"/>
    </source>
</evidence>
<dbReference type="InterPro" id="IPR032675">
    <property type="entry name" value="LRR_dom_sf"/>
</dbReference>
<evidence type="ECO:0000313" key="9">
    <source>
        <dbReference type="EMBL" id="KAF5178021.1"/>
    </source>
</evidence>
<name>A0A7J6UZX1_THATH</name>
<dbReference type="PANTHER" id="PTHR48058:SF29">
    <property type="entry name" value="RECEPTOR-LIKE PROTEIN 2"/>
    <property type="match status" value="1"/>
</dbReference>